<evidence type="ECO:0000256" key="5">
    <source>
        <dbReference type="ARBA" id="ARBA00023136"/>
    </source>
</evidence>
<dbReference type="Pfam" id="PF04103">
    <property type="entry name" value="CD20"/>
    <property type="match status" value="2"/>
</dbReference>
<keyword evidence="3 7" id="KW-0812">Transmembrane</keyword>
<evidence type="ECO:0000256" key="1">
    <source>
        <dbReference type="ARBA" id="ARBA00004141"/>
    </source>
</evidence>
<dbReference type="PANTHER" id="PTHR23320">
    <property type="entry name" value="MEMBRANE-SPANNING 4-DOMAINS SUBFAMILY A MS4A -RELATED"/>
    <property type="match status" value="1"/>
</dbReference>
<feature type="transmembrane region" description="Helical" evidence="7">
    <location>
        <begin position="421"/>
        <end position="444"/>
    </location>
</feature>
<feature type="compositionally biased region" description="Polar residues" evidence="6">
    <location>
        <begin position="573"/>
        <end position="588"/>
    </location>
</feature>
<feature type="transmembrane region" description="Helical" evidence="7">
    <location>
        <begin position="352"/>
        <end position="373"/>
    </location>
</feature>
<comment type="subcellular location">
    <subcellularLocation>
        <location evidence="1">Membrane</location>
        <topology evidence="1">Multi-pass membrane protein</topology>
    </subcellularLocation>
</comment>
<name>A0ABN8NYF7_9CNID</name>
<keyword evidence="5 7" id="KW-0472">Membrane</keyword>
<dbReference type="InterPro" id="IPR030417">
    <property type="entry name" value="MS4A"/>
</dbReference>
<comment type="similarity">
    <text evidence="2">Belongs to the MS4A family.</text>
</comment>
<keyword evidence="4 7" id="KW-1133">Transmembrane helix</keyword>
<organism evidence="8 9">
    <name type="scientific">Porites lobata</name>
    <dbReference type="NCBI Taxonomy" id="104759"/>
    <lineage>
        <taxon>Eukaryota</taxon>
        <taxon>Metazoa</taxon>
        <taxon>Cnidaria</taxon>
        <taxon>Anthozoa</taxon>
        <taxon>Hexacorallia</taxon>
        <taxon>Scleractinia</taxon>
        <taxon>Fungiina</taxon>
        <taxon>Poritidae</taxon>
        <taxon>Porites</taxon>
    </lineage>
</organism>
<feature type="transmembrane region" description="Helical" evidence="7">
    <location>
        <begin position="290"/>
        <end position="310"/>
    </location>
</feature>
<reference evidence="8 9" key="1">
    <citation type="submission" date="2022-05" db="EMBL/GenBank/DDBJ databases">
        <authorList>
            <consortium name="Genoscope - CEA"/>
            <person name="William W."/>
        </authorList>
    </citation>
    <scope>NUCLEOTIDE SEQUENCE [LARGE SCALE GENOMIC DNA]</scope>
</reference>
<dbReference type="EMBL" id="CALNXK010000038">
    <property type="protein sequence ID" value="CAH3123275.1"/>
    <property type="molecule type" value="Genomic_DNA"/>
</dbReference>
<feature type="transmembrane region" description="Helical" evidence="7">
    <location>
        <begin position="317"/>
        <end position="337"/>
    </location>
</feature>
<feature type="compositionally biased region" description="Low complexity" evidence="6">
    <location>
        <begin position="540"/>
        <end position="561"/>
    </location>
</feature>
<feature type="transmembrane region" description="Helical" evidence="7">
    <location>
        <begin position="39"/>
        <end position="59"/>
    </location>
</feature>
<feature type="region of interest" description="Disordered" evidence="6">
    <location>
        <begin position="529"/>
        <end position="599"/>
    </location>
</feature>
<protein>
    <submittedName>
        <fullName evidence="8">Uncharacterized protein</fullName>
    </submittedName>
</protein>
<sequence length="599" mass="63679">MVYRASALRGLAITQLVFGSLMIVFGIASIIAVHHWSSYAGFGIWVGIWVLISGILGYVGAKDNANPNKCLIGCFMGFSITACVITGIMFICYCVALGQFSHIMRCQTYQYNSYYYDYQRYHNQNIFCYSKSKRYEASVGAGLGSCQLIYSIVVFFVALASAIYCCNAVCCGAPAVGTVTNQQVMYVGPQQVYPGGQSGVVVIQPSGAVATVSHGYSMAGQQTFVIPPQPIVQQPAGYWAVPAGSMPGGAVPAGANPYPSTAPIPPPYSYGAQTGNAPPSMTSEGGVTDVPGMVFGALMITFGAACIFSVDHWSSRVGFGVWVGSWVLISGILGYIGAKDDAKPNKCLTGCFMGFSIAGCVKVASMFICYCIALSEFSNTIRKCRDDYYYDRYNYYPTSSYYRWYDSDCTNLKRNTAKIGAGLGSCQLIFSLVVFFVALASSIYCCMAVCCESSAGHVVSTYTVPSYQAATYMHPQQMYPGGQAGVVVIQPDGAMAPIPHGYMVAGQQGAFMPPQPGVPGQQPAGYWVMPSGPNPAPPVTSTSRAGATGATATAQLQYQQQLKEHERPPPYSYSAQTGNAPPSASASGVTEDVPGVMTI</sequence>
<comment type="caution">
    <text evidence="8">The sequence shown here is derived from an EMBL/GenBank/DDBJ whole genome shotgun (WGS) entry which is preliminary data.</text>
</comment>
<evidence type="ECO:0000256" key="6">
    <source>
        <dbReference type="SAM" id="MobiDB-lite"/>
    </source>
</evidence>
<accession>A0ABN8NYF7</accession>
<proteinExistence type="inferred from homology"/>
<evidence type="ECO:0000313" key="9">
    <source>
        <dbReference type="Proteomes" id="UP001159405"/>
    </source>
</evidence>
<dbReference type="InterPro" id="IPR007237">
    <property type="entry name" value="CD20-like"/>
</dbReference>
<dbReference type="PANTHER" id="PTHR23320:SF165">
    <property type="entry name" value="MARVEL DOMAIN-CONTAINING PROTEIN"/>
    <property type="match status" value="1"/>
</dbReference>
<feature type="transmembrane region" description="Helical" evidence="7">
    <location>
        <begin position="12"/>
        <end position="33"/>
    </location>
</feature>
<evidence type="ECO:0000256" key="7">
    <source>
        <dbReference type="SAM" id="Phobius"/>
    </source>
</evidence>
<evidence type="ECO:0000256" key="3">
    <source>
        <dbReference type="ARBA" id="ARBA00022692"/>
    </source>
</evidence>
<dbReference type="Proteomes" id="UP001159405">
    <property type="component" value="Unassembled WGS sequence"/>
</dbReference>
<feature type="transmembrane region" description="Helical" evidence="7">
    <location>
        <begin position="71"/>
        <end position="98"/>
    </location>
</feature>
<keyword evidence="9" id="KW-1185">Reference proteome</keyword>
<gene>
    <name evidence="8" type="ORF">PLOB_00029871</name>
</gene>
<evidence type="ECO:0000256" key="4">
    <source>
        <dbReference type="ARBA" id="ARBA00022989"/>
    </source>
</evidence>
<evidence type="ECO:0000256" key="2">
    <source>
        <dbReference type="ARBA" id="ARBA00009565"/>
    </source>
</evidence>
<evidence type="ECO:0000313" key="8">
    <source>
        <dbReference type="EMBL" id="CAH3123275.1"/>
    </source>
</evidence>